<dbReference type="OrthoDB" id="9802264at2"/>
<proteinExistence type="inferred from homology"/>
<dbReference type="eggNOG" id="COG4175">
    <property type="taxonomic scope" value="Bacteria"/>
</dbReference>
<accession>K9GVW0</accession>
<dbReference type="NCBIfam" id="TIGR03415">
    <property type="entry name" value="ABC_choXWV_ATP"/>
    <property type="match status" value="1"/>
</dbReference>
<reference evidence="10 11" key="1">
    <citation type="journal article" date="2013" name="Genome Announc.">
        <title>Draft Genome Sequence of an Alphaproteobacterium, Caenispirillum salinarum AK4(T), Isolated from a Solar Saltern.</title>
        <authorList>
            <person name="Khatri I."/>
            <person name="Singh A."/>
            <person name="Korpole S."/>
            <person name="Pinnaka A.K."/>
            <person name="Subramanian S."/>
        </authorList>
    </citation>
    <scope>NUCLEOTIDE SEQUENCE [LARGE SCALE GENOMIC DNA]</scope>
    <source>
        <strain evidence="10 11">AK4</strain>
    </source>
</reference>
<comment type="catalytic activity">
    <reaction evidence="5">
        <text>a quaternary ammonium(out) + ATP + H2O = a quaternary ammonium(in) + ADP + phosphate + H(+)</text>
        <dbReference type="Rhea" id="RHEA:11036"/>
        <dbReference type="ChEBI" id="CHEBI:15377"/>
        <dbReference type="ChEBI" id="CHEBI:15378"/>
        <dbReference type="ChEBI" id="CHEBI:30616"/>
        <dbReference type="ChEBI" id="CHEBI:35267"/>
        <dbReference type="ChEBI" id="CHEBI:43474"/>
        <dbReference type="ChEBI" id="CHEBI:456216"/>
        <dbReference type="EC" id="7.6.2.9"/>
    </reaction>
    <physiologicalReaction direction="left-to-right" evidence="5">
        <dbReference type="Rhea" id="RHEA:11037"/>
    </physiologicalReaction>
</comment>
<dbReference type="PATRIC" id="fig|1238182.3.peg.2382"/>
<dbReference type="SUPFAM" id="SSF52540">
    <property type="entry name" value="P-loop containing nucleoside triphosphate hydrolases"/>
    <property type="match status" value="1"/>
</dbReference>
<sequence>MTDTAVSFRHIDVVFGKKPAPAIKLMDEGRSRAEIQEKTGHVVGVSDATLDVRQGEICVLMGLSGSGKSTLLRCVNGLNRPTRGELIVNVNGESVDVASCDVKTLRRLRTKGIAMVFQQFALLPWRTVAENVGFGLEVQGISKKERDRIVDERLAMVGLSEWRDAFAHELSGGMQQRVGLARAFAQDAPILLMDEPFSALDPLIRNKLQDELLVLQKELQKTIIFVSHDLDEAMKLGSRIAIMESGKVVQYGTPEDIALHPADAYVADFVAHMNPVNVLKASSVMTPLADAPRAEGGAVVAEPETDTRVTMDAAGHAVSAESAAHEASPVVPYEQAAADPQALAEGTVVTAPADITLREAMEIRRATAAPLVVEEDGRAVGVLGNKELYAAVLGEPAAGSQPEAAPAPRDSSAA</sequence>
<dbReference type="InterPro" id="IPR017871">
    <property type="entry name" value="ABC_transporter-like_CS"/>
</dbReference>
<dbReference type="GO" id="GO:0006970">
    <property type="term" value="P:response to osmotic stress"/>
    <property type="evidence" value="ECO:0007669"/>
    <property type="project" value="UniProtKB-ARBA"/>
</dbReference>
<dbReference type="GO" id="GO:0005524">
    <property type="term" value="F:ATP binding"/>
    <property type="evidence" value="ECO:0007669"/>
    <property type="project" value="UniProtKB-KW"/>
</dbReference>
<evidence type="ECO:0000256" key="7">
    <source>
        <dbReference type="ARBA" id="ARBA00066388"/>
    </source>
</evidence>
<keyword evidence="4" id="KW-0067">ATP-binding</keyword>
<dbReference type="InterPro" id="IPR003593">
    <property type="entry name" value="AAA+_ATPase"/>
</dbReference>
<dbReference type="EC" id="7.6.2.9" evidence="7"/>
<evidence type="ECO:0000256" key="3">
    <source>
        <dbReference type="ARBA" id="ARBA00022741"/>
    </source>
</evidence>
<feature type="domain" description="ABC transporter" evidence="9">
    <location>
        <begin position="23"/>
        <end position="270"/>
    </location>
</feature>
<dbReference type="PROSITE" id="PS50893">
    <property type="entry name" value="ABC_TRANSPORTER_2"/>
    <property type="match status" value="1"/>
</dbReference>
<evidence type="ECO:0000256" key="8">
    <source>
        <dbReference type="ARBA" id="ARBA00068787"/>
    </source>
</evidence>
<dbReference type="InterPro" id="IPR027417">
    <property type="entry name" value="P-loop_NTPase"/>
</dbReference>
<dbReference type="GO" id="GO:0016887">
    <property type="term" value="F:ATP hydrolysis activity"/>
    <property type="evidence" value="ECO:0007669"/>
    <property type="project" value="InterPro"/>
</dbReference>
<dbReference type="PANTHER" id="PTHR43869">
    <property type="entry name" value="GLYCINE BETAINE/PROLINE BETAINE TRANSPORT SYSTEM ATP-BINDING PROTEIN PROV"/>
    <property type="match status" value="1"/>
</dbReference>
<dbReference type="SMART" id="SM00382">
    <property type="entry name" value="AAA"/>
    <property type="match status" value="1"/>
</dbReference>
<protein>
    <recommendedName>
        <fullName evidence="8">Trimethylamine N-oxide transport system ATP-binding protein TmoW</fullName>
        <ecNumber evidence="7">7.6.2.9</ecNumber>
    </recommendedName>
</protein>
<keyword evidence="2" id="KW-0813">Transport</keyword>
<comment type="caution">
    <text evidence="10">The sequence shown here is derived from an EMBL/GenBank/DDBJ whole genome shotgun (WGS) entry which is preliminary data.</text>
</comment>
<dbReference type="PROSITE" id="PS00211">
    <property type="entry name" value="ABC_TRANSPORTER_1"/>
    <property type="match status" value="1"/>
</dbReference>
<dbReference type="AlphaFoldDB" id="K9GVW0"/>
<name>K9GVW0_9PROT</name>
<evidence type="ECO:0000256" key="6">
    <source>
        <dbReference type="ARBA" id="ARBA00061968"/>
    </source>
</evidence>
<dbReference type="Gene3D" id="3.40.50.300">
    <property type="entry name" value="P-loop containing nucleotide triphosphate hydrolases"/>
    <property type="match status" value="1"/>
</dbReference>
<dbReference type="GO" id="GO:0015220">
    <property type="term" value="F:choline transmembrane transporter activity"/>
    <property type="evidence" value="ECO:0007669"/>
    <property type="project" value="InterPro"/>
</dbReference>
<dbReference type="STRING" id="1238182.C882_0166"/>
<dbReference type="GO" id="GO:0055052">
    <property type="term" value="C:ATP-binding cassette (ABC) transporter complex, substrate-binding subunit-containing"/>
    <property type="evidence" value="ECO:0007669"/>
    <property type="project" value="InterPro"/>
</dbReference>
<dbReference type="PANTHER" id="PTHR43869:SF1">
    <property type="entry name" value="GLYCINE BETAINE_PROLINE BETAINE TRANSPORT SYSTEM ATP-BINDING PROTEIN PROV"/>
    <property type="match status" value="1"/>
</dbReference>
<evidence type="ECO:0000313" key="10">
    <source>
        <dbReference type="EMBL" id="EKV30085.1"/>
    </source>
</evidence>
<organism evidence="10 11">
    <name type="scientific">Caenispirillum salinarum AK4</name>
    <dbReference type="NCBI Taxonomy" id="1238182"/>
    <lineage>
        <taxon>Bacteria</taxon>
        <taxon>Pseudomonadati</taxon>
        <taxon>Pseudomonadota</taxon>
        <taxon>Alphaproteobacteria</taxon>
        <taxon>Rhodospirillales</taxon>
        <taxon>Novispirillaceae</taxon>
        <taxon>Caenispirillum</taxon>
    </lineage>
</organism>
<evidence type="ECO:0000313" key="11">
    <source>
        <dbReference type="Proteomes" id="UP000009881"/>
    </source>
</evidence>
<dbReference type="InterPro" id="IPR022473">
    <property type="entry name" value="ABC_trnsptr_Choline_ATP-bd"/>
</dbReference>
<evidence type="ECO:0000256" key="2">
    <source>
        <dbReference type="ARBA" id="ARBA00022448"/>
    </source>
</evidence>
<dbReference type="InterPro" id="IPR051921">
    <property type="entry name" value="ABC_osmolyte_uptake_ATP-bind"/>
</dbReference>
<dbReference type="FunFam" id="3.40.50.300:FF:000201">
    <property type="entry name" value="Glycine betaine/L-proline ABC transporter ATP-binding protein"/>
    <property type="match status" value="1"/>
</dbReference>
<keyword evidence="11" id="KW-1185">Reference proteome</keyword>
<comment type="similarity">
    <text evidence="1">Belongs to the ABC transporter superfamily.</text>
</comment>
<evidence type="ECO:0000256" key="1">
    <source>
        <dbReference type="ARBA" id="ARBA00005417"/>
    </source>
</evidence>
<evidence type="ECO:0000259" key="9">
    <source>
        <dbReference type="PROSITE" id="PS50893"/>
    </source>
</evidence>
<dbReference type="InterPro" id="IPR003439">
    <property type="entry name" value="ABC_transporter-like_ATP-bd"/>
</dbReference>
<dbReference type="Pfam" id="PF00005">
    <property type="entry name" value="ABC_tran"/>
    <property type="match status" value="1"/>
</dbReference>
<evidence type="ECO:0000256" key="5">
    <source>
        <dbReference type="ARBA" id="ARBA00051811"/>
    </source>
</evidence>
<keyword evidence="3" id="KW-0547">Nucleotide-binding</keyword>
<dbReference type="RefSeq" id="WP_009540826.1">
    <property type="nucleotide sequence ID" value="NZ_ANHY01000010.1"/>
</dbReference>
<comment type="subunit">
    <text evidence="6">The complex is probably composed of two ATP-binding proteins (TmoW), two transmembrane proteins (TmoV) and a solute-binding protein (TmoX).</text>
</comment>
<evidence type="ECO:0000256" key="4">
    <source>
        <dbReference type="ARBA" id="ARBA00022840"/>
    </source>
</evidence>
<dbReference type="Proteomes" id="UP000009881">
    <property type="component" value="Unassembled WGS sequence"/>
</dbReference>
<dbReference type="GO" id="GO:0015418">
    <property type="term" value="F:ABC-type quaternary ammonium compound transporting activity"/>
    <property type="evidence" value="ECO:0007669"/>
    <property type="project" value="UniProtKB-EC"/>
</dbReference>
<gene>
    <name evidence="10" type="ORF">C882_0166</name>
</gene>
<dbReference type="EMBL" id="ANHY01000010">
    <property type="protein sequence ID" value="EKV30085.1"/>
    <property type="molecule type" value="Genomic_DNA"/>
</dbReference>